<dbReference type="GO" id="GO:0046872">
    <property type="term" value="F:metal ion binding"/>
    <property type="evidence" value="ECO:0007669"/>
    <property type="project" value="UniProtKB-KW"/>
</dbReference>
<feature type="binding site" evidence="3">
    <location>
        <position position="146"/>
    </location>
    <ligand>
        <name>a divalent metal cation</name>
        <dbReference type="ChEBI" id="CHEBI:60240"/>
    </ligand>
</feature>
<accession>A0A537IRD2</accession>
<evidence type="ECO:0000256" key="3">
    <source>
        <dbReference type="PIRSR" id="PIRSR607837-1"/>
    </source>
</evidence>
<dbReference type="InterPro" id="IPR034660">
    <property type="entry name" value="DinB/YfiT-like"/>
</dbReference>
<proteinExistence type="inferred from homology"/>
<evidence type="ECO:0000313" key="4">
    <source>
        <dbReference type="EMBL" id="TMI73622.1"/>
    </source>
</evidence>
<dbReference type="PANTHER" id="PTHR37302">
    <property type="entry name" value="SLR1116 PROTEIN"/>
    <property type="match status" value="1"/>
</dbReference>
<name>A0A537IRD2_9BACT</name>
<comment type="caution">
    <text evidence="4">The sequence shown here is derived from an EMBL/GenBank/DDBJ whole genome shotgun (WGS) entry which is preliminary data.</text>
</comment>
<sequence length="181" mass="21297">MRDERAGFNPVHLYEYLAKARAKLLDWVRPLTLAQYTKEFPFGLKTLRDTLVEIPLSEWTYVQRLRGKDVPPWDERPLARFYKTDFPPLERAWQEQAEETRRTLREISDWTRPLEYVARSSDEPPVKIRTTTGGAAAQLFFHEIHHRAQAMAMLRQLGVPAENLDYSLLMYERTALPPQAR</sequence>
<comment type="similarity">
    <text evidence="1">Belongs to the DinB family.</text>
</comment>
<gene>
    <name evidence="4" type="ORF">E6H05_09395</name>
</gene>
<dbReference type="EMBL" id="VBAP01000068">
    <property type="protein sequence ID" value="TMI73622.1"/>
    <property type="molecule type" value="Genomic_DNA"/>
</dbReference>
<dbReference type="InterPro" id="IPR007837">
    <property type="entry name" value="DinB"/>
</dbReference>
<organism evidence="4 5">
    <name type="scientific">Candidatus Segetimicrobium genomatis</name>
    <dbReference type="NCBI Taxonomy" id="2569760"/>
    <lineage>
        <taxon>Bacteria</taxon>
        <taxon>Bacillati</taxon>
        <taxon>Candidatus Sysuimicrobiota</taxon>
        <taxon>Candidatus Sysuimicrobiia</taxon>
        <taxon>Candidatus Sysuimicrobiales</taxon>
        <taxon>Candidatus Segetimicrobiaceae</taxon>
        <taxon>Candidatus Segetimicrobium</taxon>
    </lineage>
</organism>
<evidence type="ECO:0000313" key="5">
    <source>
        <dbReference type="Proteomes" id="UP000318834"/>
    </source>
</evidence>
<evidence type="ECO:0000256" key="2">
    <source>
        <dbReference type="ARBA" id="ARBA00022723"/>
    </source>
</evidence>
<dbReference type="Proteomes" id="UP000318834">
    <property type="component" value="Unassembled WGS sequence"/>
</dbReference>
<reference evidence="4 5" key="1">
    <citation type="journal article" date="2019" name="Nat. Microbiol.">
        <title>Mediterranean grassland soil C-N compound turnover is dependent on rainfall and depth, and is mediated by genomically divergent microorganisms.</title>
        <authorList>
            <person name="Diamond S."/>
            <person name="Andeer P.F."/>
            <person name="Li Z."/>
            <person name="Crits-Christoph A."/>
            <person name="Burstein D."/>
            <person name="Anantharaman K."/>
            <person name="Lane K.R."/>
            <person name="Thomas B.C."/>
            <person name="Pan C."/>
            <person name="Northen T.R."/>
            <person name="Banfield J.F."/>
        </authorList>
    </citation>
    <scope>NUCLEOTIDE SEQUENCE [LARGE SCALE GENOMIC DNA]</scope>
    <source>
        <strain evidence="4">NP_8</strain>
    </source>
</reference>
<dbReference type="SUPFAM" id="SSF109854">
    <property type="entry name" value="DinB/YfiT-like putative metalloenzymes"/>
    <property type="match status" value="1"/>
</dbReference>
<feature type="binding site" evidence="3">
    <location>
        <position position="142"/>
    </location>
    <ligand>
        <name>a divalent metal cation</name>
        <dbReference type="ChEBI" id="CHEBI:60240"/>
    </ligand>
</feature>
<dbReference type="Gene3D" id="1.20.120.450">
    <property type="entry name" value="dinb family like domain"/>
    <property type="match status" value="1"/>
</dbReference>
<protein>
    <recommendedName>
        <fullName evidence="6">Damage-inducible protein DinB</fullName>
    </recommendedName>
</protein>
<dbReference type="Pfam" id="PF05163">
    <property type="entry name" value="DinB"/>
    <property type="match status" value="1"/>
</dbReference>
<evidence type="ECO:0008006" key="6">
    <source>
        <dbReference type="Google" id="ProtNLM"/>
    </source>
</evidence>
<dbReference type="AlphaFoldDB" id="A0A537IRD2"/>
<evidence type="ECO:0000256" key="1">
    <source>
        <dbReference type="ARBA" id="ARBA00008635"/>
    </source>
</evidence>
<keyword evidence="2 3" id="KW-0479">Metal-binding</keyword>
<dbReference type="PANTHER" id="PTHR37302:SF3">
    <property type="entry name" value="DAMAGE-INDUCIBLE PROTEIN DINB"/>
    <property type="match status" value="1"/>
</dbReference>